<sequence length="939" mass="103038">MPFQVMDQRGVSASSHFFDDISFHSERNVELQKQKSIHDQYPQGKNGMVASPGSIFSDSSPLGRNAKTGLQLSQTSLSGESIEKLHFGGEEGVDVLKDSKESSHYHPRSWSDPYMQPAPTSFGLIGDKIITNAVPCESSVFSSSLSEIFSRKLRLKGKDVLSNQPITVGPVPQEEPYKSIEEYIIGNLLPDEDDLFSGVTDVLGYNTHAKTNDDFEDYDLFSSGGGMELEGDEHLNSGKRTSGLDGDSVFYGGSKGKLPFGEQPSRTLFVRNINSNVEDSELKALFEQYGDIRTIYTACKHRGFVMISYYDLRAAQDAMQALQNRPLRSRNLDIHYSIPKVNAPEKDIGHGTLMLSGLDSYALNDELKQIFGFYGEIKEIYEYPEMNHHKFIEFYDVRAAEAALHALNRIGIAGKQIKLEPCHPSLVQQCRKGQGDAGLGQSSIDNLSLKHKANVSSGVLGSGCLGNGYNQGFPSAMRQNFNALFQSNSTIHNTVGGTSAAKLSSFRESSNIADAMKFASSPRFRPHSSPEYHGSLANGSPYNFSSTISNMGSNIGTATTEASNGRHIQGMGSAEYNAGGASGNGIRPHNGLYHMWNGSSLHQKPSSGAVLWQKTPSFVNGACDPSLSQMPSFSRTPPKMLRTPSIGHHVGSAPVVTVSPWEKQHSYFGESPEASGFHLGSLGSGGFHGSWQLHPPHLSSQMFSHVGGNSTELTSNDVQSSPKQFFPGRHPTSLTKYDFTGEQMRNIYQRRSEANTNNADKKQYELDLGRILRGEDSRTTLMIKNIPNKYTSKMLLVAIDEHCRGSYDFLYLPIDFKNKCNVGYAFINMTDPAQIIPFHQAFNGKKWEKFNSEKVASLAYGRIQGKDSLIAHFQNSSLMNEDKRCRPIIFHTDGPNAGDMEPFPIGTNIKTRPGKCRTGSNEENGGQGSGEETATGIDS</sequence>
<comment type="caution">
    <text evidence="8">The sequence shown here is derived from an EMBL/GenBank/DDBJ whole genome shotgun (WGS) entry which is preliminary data.</text>
</comment>
<dbReference type="GO" id="GO:0045836">
    <property type="term" value="P:positive regulation of meiotic nuclear division"/>
    <property type="evidence" value="ECO:0007669"/>
    <property type="project" value="UniProtKB-ARBA"/>
</dbReference>
<accession>A0AAV1Y826</accession>
<evidence type="ECO:0000256" key="1">
    <source>
        <dbReference type="ARBA" id="ARBA00022737"/>
    </source>
</evidence>
<dbReference type="InterPro" id="IPR034454">
    <property type="entry name" value="MEI2-like_RRM3"/>
</dbReference>
<gene>
    <name evidence="8" type="ORF">LLUT_LOCUS31125</name>
</gene>
<dbReference type="PROSITE" id="PS50102">
    <property type="entry name" value="RRM"/>
    <property type="match status" value="2"/>
</dbReference>
<dbReference type="InterPro" id="IPR000504">
    <property type="entry name" value="RRM_dom"/>
</dbReference>
<keyword evidence="2 5" id="KW-0694">RNA-binding</keyword>
<keyword evidence="3" id="KW-0469">Meiosis</keyword>
<evidence type="ECO:0000256" key="3">
    <source>
        <dbReference type="ARBA" id="ARBA00023254"/>
    </source>
</evidence>
<dbReference type="GO" id="GO:0051321">
    <property type="term" value="P:meiotic cell cycle"/>
    <property type="evidence" value="ECO:0007669"/>
    <property type="project" value="UniProtKB-KW"/>
</dbReference>
<dbReference type="InterPro" id="IPR012677">
    <property type="entry name" value="Nucleotide-bd_a/b_plait_sf"/>
</dbReference>
<evidence type="ECO:0000313" key="9">
    <source>
        <dbReference type="Proteomes" id="UP001497480"/>
    </source>
</evidence>
<dbReference type="FunFam" id="3.30.70.330:FF:000063">
    <property type="entry name" value="MEI2-like protein 5 isoform 2"/>
    <property type="match status" value="1"/>
</dbReference>
<evidence type="ECO:0000256" key="6">
    <source>
        <dbReference type="SAM" id="MobiDB-lite"/>
    </source>
</evidence>
<dbReference type="InterPro" id="IPR035979">
    <property type="entry name" value="RBD_domain_sf"/>
</dbReference>
<dbReference type="Pfam" id="PF04059">
    <property type="entry name" value="RRM_2"/>
    <property type="match status" value="1"/>
</dbReference>
<dbReference type="GO" id="GO:0045927">
    <property type="term" value="P:positive regulation of growth"/>
    <property type="evidence" value="ECO:0007669"/>
    <property type="project" value="UniProtKB-ARBA"/>
</dbReference>
<name>A0AAV1Y826_LUPLU</name>
<evidence type="ECO:0000313" key="8">
    <source>
        <dbReference type="EMBL" id="CAL0330065.1"/>
    </source>
</evidence>
<dbReference type="CDD" id="cd12531">
    <property type="entry name" value="RRM3_MEI2_like"/>
    <property type="match status" value="1"/>
</dbReference>
<evidence type="ECO:0000256" key="5">
    <source>
        <dbReference type="PROSITE-ProRule" id="PRU00176"/>
    </source>
</evidence>
<evidence type="ECO:0000256" key="2">
    <source>
        <dbReference type="ARBA" id="ARBA00022884"/>
    </source>
</evidence>
<keyword evidence="9" id="KW-1185">Reference proteome</keyword>
<dbReference type="Gene3D" id="3.30.70.330">
    <property type="match status" value="2"/>
</dbReference>
<organism evidence="8 9">
    <name type="scientific">Lupinus luteus</name>
    <name type="common">European yellow lupine</name>
    <dbReference type="NCBI Taxonomy" id="3873"/>
    <lineage>
        <taxon>Eukaryota</taxon>
        <taxon>Viridiplantae</taxon>
        <taxon>Streptophyta</taxon>
        <taxon>Embryophyta</taxon>
        <taxon>Tracheophyta</taxon>
        <taxon>Spermatophyta</taxon>
        <taxon>Magnoliopsida</taxon>
        <taxon>eudicotyledons</taxon>
        <taxon>Gunneridae</taxon>
        <taxon>Pentapetalae</taxon>
        <taxon>rosids</taxon>
        <taxon>fabids</taxon>
        <taxon>Fabales</taxon>
        <taxon>Fabaceae</taxon>
        <taxon>Papilionoideae</taxon>
        <taxon>50 kb inversion clade</taxon>
        <taxon>genistoids sensu lato</taxon>
        <taxon>core genistoids</taxon>
        <taxon>Genisteae</taxon>
        <taxon>Lupinus</taxon>
    </lineage>
</organism>
<dbReference type="InterPro" id="IPR007201">
    <property type="entry name" value="Mei2-like_Rrm_C"/>
</dbReference>
<dbReference type="InterPro" id="IPR034453">
    <property type="entry name" value="MEI2-like_RRM1"/>
</dbReference>
<dbReference type="GO" id="GO:0003723">
    <property type="term" value="F:RNA binding"/>
    <property type="evidence" value="ECO:0007669"/>
    <property type="project" value="UniProtKB-UniRule"/>
</dbReference>
<feature type="domain" description="RRM" evidence="7">
    <location>
        <begin position="351"/>
        <end position="424"/>
    </location>
</feature>
<proteinExistence type="predicted"/>
<dbReference type="FunFam" id="3.30.70.330:FF:000101">
    <property type="entry name" value="Protein MEI2-like 1"/>
    <property type="match status" value="1"/>
</dbReference>
<dbReference type="SMART" id="SM00360">
    <property type="entry name" value="RRM"/>
    <property type="match status" value="2"/>
</dbReference>
<dbReference type="PANTHER" id="PTHR23189">
    <property type="entry name" value="RNA RECOGNITION MOTIF-CONTAINING"/>
    <property type="match status" value="1"/>
</dbReference>
<dbReference type="CDD" id="cd12524">
    <property type="entry name" value="RRM1_MEI2_like"/>
    <property type="match status" value="1"/>
</dbReference>
<dbReference type="AlphaFoldDB" id="A0AAV1Y826"/>
<comment type="function">
    <text evidence="4">Probable RNA-binding protein that plays a role in meiosis and vegetative growth.</text>
</comment>
<protein>
    <recommendedName>
        <fullName evidence="7">RRM domain-containing protein</fullName>
    </recommendedName>
</protein>
<reference evidence="8 9" key="1">
    <citation type="submission" date="2024-03" db="EMBL/GenBank/DDBJ databases">
        <authorList>
            <person name="Martinez-Hernandez J."/>
        </authorList>
    </citation>
    <scope>NUCLEOTIDE SEQUENCE [LARGE SCALE GENOMIC DNA]</scope>
</reference>
<dbReference type="EMBL" id="CAXHTB010000022">
    <property type="protein sequence ID" value="CAL0330065.1"/>
    <property type="molecule type" value="Genomic_DNA"/>
</dbReference>
<evidence type="ECO:0000259" key="7">
    <source>
        <dbReference type="PROSITE" id="PS50102"/>
    </source>
</evidence>
<feature type="region of interest" description="Disordered" evidence="6">
    <location>
        <begin position="908"/>
        <end position="939"/>
    </location>
</feature>
<dbReference type="SUPFAM" id="SSF54928">
    <property type="entry name" value="RNA-binding domain, RBD"/>
    <property type="match status" value="2"/>
</dbReference>
<dbReference type="Proteomes" id="UP001497480">
    <property type="component" value="Unassembled WGS sequence"/>
</dbReference>
<keyword evidence="1" id="KW-0677">Repeat</keyword>
<feature type="domain" description="RRM" evidence="7">
    <location>
        <begin position="266"/>
        <end position="339"/>
    </location>
</feature>
<dbReference type="Pfam" id="PF00076">
    <property type="entry name" value="RRM_1"/>
    <property type="match status" value="2"/>
</dbReference>
<evidence type="ECO:0000256" key="4">
    <source>
        <dbReference type="ARBA" id="ARBA00058438"/>
    </source>
</evidence>